<organism evidence="3">
    <name type="scientific">viral metagenome</name>
    <dbReference type="NCBI Taxonomy" id="1070528"/>
    <lineage>
        <taxon>unclassified sequences</taxon>
        <taxon>metagenomes</taxon>
        <taxon>organismal metagenomes</taxon>
    </lineage>
</organism>
<reference evidence="3" key="1">
    <citation type="submission" date="2020-03" db="EMBL/GenBank/DDBJ databases">
        <title>The deep terrestrial virosphere.</title>
        <authorList>
            <person name="Holmfeldt K."/>
            <person name="Nilsson E."/>
            <person name="Simone D."/>
            <person name="Lopez-Fernandez M."/>
            <person name="Wu X."/>
            <person name="de Brujin I."/>
            <person name="Lundin D."/>
            <person name="Andersson A."/>
            <person name="Bertilsson S."/>
            <person name="Dopson M."/>
        </authorList>
    </citation>
    <scope>NUCLEOTIDE SEQUENCE</scope>
    <source>
        <strain evidence="3">TM448B01497</strain>
    </source>
</reference>
<feature type="compositionally biased region" description="Low complexity" evidence="2">
    <location>
        <begin position="20"/>
        <end position="34"/>
    </location>
</feature>
<protein>
    <submittedName>
        <fullName evidence="3">Uncharacterized protein</fullName>
    </submittedName>
</protein>
<feature type="compositionally biased region" description="Basic and acidic residues" evidence="2">
    <location>
        <begin position="67"/>
        <end position="77"/>
    </location>
</feature>
<feature type="region of interest" description="Disordered" evidence="2">
    <location>
        <begin position="67"/>
        <end position="86"/>
    </location>
</feature>
<evidence type="ECO:0000256" key="1">
    <source>
        <dbReference type="SAM" id="Coils"/>
    </source>
</evidence>
<dbReference type="AlphaFoldDB" id="A0A6M3XMT3"/>
<gene>
    <name evidence="3" type="ORF">TM448B01497_0004</name>
</gene>
<dbReference type="EMBL" id="MT144771">
    <property type="protein sequence ID" value="QJH99139.1"/>
    <property type="molecule type" value="Genomic_DNA"/>
</dbReference>
<keyword evidence="1" id="KW-0175">Coiled coil</keyword>
<proteinExistence type="predicted"/>
<feature type="coiled-coil region" evidence="1">
    <location>
        <begin position="117"/>
        <end position="149"/>
    </location>
</feature>
<evidence type="ECO:0000313" key="3">
    <source>
        <dbReference type="EMBL" id="QJH99139.1"/>
    </source>
</evidence>
<accession>A0A6M3XMT3</accession>
<feature type="compositionally biased region" description="Basic and acidic residues" evidence="2">
    <location>
        <begin position="1"/>
        <end position="12"/>
    </location>
</feature>
<sequence>MAKKNVEEKAEQPEEEPIEELNLGEPEAQPTLTQEELEEEKEKVREAVRQEEKEKYQALQRVISNKDRELRELRTRQTETPSTKPDRRINVLMDEIENLRLQSGETQASPRIVQLRVELAREEQVQAQEAIVRTERQKIEEEIRNANLNPDDDAFLSVWDSFDFAAAVDGKFERAWKRVKTVLKDTKPAESNLVPEPKKEDTSKIVEDKVQERLREEYEKRGWLESNTGEPSARGTRKEEAYAKFAKGEITRKEFEKAIGI</sequence>
<evidence type="ECO:0000256" key="2">
    <source>
        <dbReference type="SAM" id="MobiDB-lite"/>
    </source>
</evidence>
<feature type="region of interest" description="Disordered" evidence="2">
    <location>
        <begin position="1"/>
        <end position="60"/>
    </location>
</feature>
<name>A0A6M3XMT3_9ZZZZ</name>
<feature type="compositionally biased region" description="Basic and acidic residues" evidence="2">
    <location>
        <begin position="40"/>
        <end position="56"/>
    </location>
</feature>